<evidence type="ECO:0000313" key="1">
    <source>
        <dbReference type="EMBL" id="CAB0030186.1"/>
    </source>
</evidence>
<sequence>MLRGVIHWPSGSEDVNGLLKIWCFSTGYIHISDETKSLKAFACLRPYETLLCFSK</sequence>
<protein>
    <submittedName>
        <fullName evidence="1">Uncharacterized protein</fullName>
    </submittedName>
</protein>
<dbReference type="AlphaFoldDB" id="A0A6H5HY72"/>
<feature type="non-terminal residue" evidence="1">
    <location>
        <position position="55"/>
    </location>
</feature>
<keyword evidence="2" id="KW-1185">Reference proteome</keyword>
<dbReference type="EMBL" id="CADCXV010000438">
    <property type="protein sequence ID" value="CAB0030186.1"/>
    <property type="molecule type" value="Genomic_DNA"/>
</dbReference>
<accession>A0A6H5HY72</accession>
<evidence type="ECO:0000313" key="2">
    <source>
        <dbReference type="Proteomes" id="UP000479190"/>
    </source>
</evidence>
<name>A0A6H5HY72_9HYME</name>
<proteinExistence type="predicted"/>
<reference evidence="1 2" key="1">
    <citation type="submission" date="2020-02" db="EMBL/GenBank/DDBJ databases">
        <authorList>
            <person name="Ferguson B K."/>
        </authorList>
    </citation>
    <scope>NUCLEOTIDE SEQUENCE [LARGE SCALE GENOMIC DNA]</scope>
</reference>
<organism evidence="1 2">
    <name type="scientific">Trichogramma brassicae</name>
    <dbReference type="NCBI Taxonomy" id="86971"/>
    <lineage>
        <taxon>Eukaryota</taxon>
        <taxon>Metazoa</taxon>
        <taxon>Ecdysozoa</taxon>
        <taxon>Arthropoda</taxon>
        <taxon>Hexapoda</taxon>
        <taxon>Insecta</taxon>
        <taxon>Pterygota</taxon>
        <taxon>Neoptera</taxon>
        <taxon>Endopterygota</taxon>
        <taxon>Hymenoptera</taxon>
        <taxon>Apocrita</taxon>
        <taxon>Proctotrupomorpha</taxon>
        <taxon>Chalcidoidea</taxon>
        <taxon>Trichogrammatidae</taxon>
        <taxon>Trichogramma</taxon>
    </lineage>
</organism>
<gene>
    <name evidence="1" type="ORF">TBRA_LOCUS2196</name>
</gene>
<dbReference type="Proteomes" id="UP000479190">
    <property type="component" value="Unassembled WGS sequence"/>
</dbReference>